<dbReference type="AlphaFoldDB" id="A0A1S1QJZ9"/>
<name>A0A1S1QJZ9_9ACTN</name>
<dbReference type="PANTHER" id="PTHR33570:SF2">
    <property type="entry name" value="CARBOXYMUCONOLACTONE DECARBOXYLASE-LIKE DOMAIN-CONTAINING PROTEIN"/>
    <property type="match status" value="1"/>
</dbReference>
<accession>A0A1S1QJZ9</accession>
<evidence type="ECO:0000259" key="1">
    <source>
        <dbReference type="Pfam" id="PF02627"/>
    </source>
</evidence>
<feature type="domain" description="Carboxymuconolactone decarboxylase-like" evidence="1">
    <location>
        <begin position="22"/>
        <end position="99"/>
    </location>
</feature>
<dbReference type="PANTHER" id="PTHR33570">
    <property type="entry name" value="4-CARBOXYMUCONOLACTONE DECARBOXYLASE FAMILY PROTEIN"/>
    <property type="match status" value="1"/>
</dbReference>
<dbReference type="RefSeq" id="WP_071086544.1">
    <property type="nucleotide sequence ID" value="NZ_MBLM01000129.1"/>
</dbReference>
<dbReference type="EMBL" id="MBLM01000129">
    <property type="protein sequence ID" value="OHV34007.1"/>
    <property type="molecule type" value="Genomic_DNA"/>
</dbReference>
<dbReference type="GO" id="GO:0051920">
    <property type="term" value="F:peroxiredoxin activity"/>
    <property type="evidence" value="ECO:0007669"/>
    <property type="project" value="InterPro"/>
</dbReference>
<gene>
    <name evidence="2" type="ORF">CC117_22105</name>
</gene>
<feature type="domain" description="Carboxymuconolactone decarboxylase-like" evidence="1">
    <location>
        <begin position="159"/>
        <end position="236"/>
    </location>
</feature>
<dbReference type="SUPFAM" id="SSF69118">
    <property type="entry name" value="AhpD-like"/>
    <property type="match status" value="2"/>
</dbReference>
<dbReference type="InterPro" id="IPR029032">
    <property type="entry name" value="AhpD-like"/>
</dbReference>
<protein>
    <submittedName>
        <fullName evidence="2">Carboxymuconolactone decarboxylase</fullName>
    </submittedName>
</protein>
<organism evidence="2 3">
    <name type="scientific">Parafrankia colletiae</name>
    <dbReference type="NCBI Taxonomy" id="573497"/>
    <lineage>
        <taxon>Bacteria</taxon>
        <taxon>Bacillati</taxon>
        <taxon>Actinomycetota</taxon>
        <taxon>Actinomycetes</taxon>
        <taxon>Frankiales</taxon>
        <taxon>Frankiaceae</taxon>
        <taxon>Parafrankia</taxon>
    </lineage>
</organism>
<sequence length="250" mass="27826">MTADDIYRTVMAVVPPATETPFERASRDFLFDQVWSRPGLGIRDRRIVSLACVAAADAVKPIEDHVYAALRSGDLTIEQLNEITLHFAVYCGWPKASQLEGIVRRQWHRLYAERGEEAPAFPALPYEDLGTTDHAERIRRGQEEFVAVNAVPAPPPDSPYFFAGILGFVFGHVWQRPALSRRDRRLVTVPCVGLSDAAGPIAAHVGSALETGDVSWDEMQEVILQFSAYYGFAKGEALHDAALRWQTMQT</sequence>
<dbReference type="OrthoDB" id="9802489at2"/>
<dbReference type="InterPro" id="IPR003779">
    <property type="entry name" value="CMD-like"/>
</dbReference>
<reference evidence="3" key="1">
    <citation type="submission" date="2016-07" db="EMBL/GenBank/DDBJ databases">
        <title>Sequence Frankia sp. strain CcI1.17.</title>
        <authorList>
            <person name="Ghodhbane-Gtari F."/>
            <person name="Swanson E."/>
            <person name="Gueddou A."/>
            <person name="Morris K."/>
            <person name="Hezbri K."/>
            <person name="Ktari A."/>
            <person name="Nouioui I."/>
            <person name="Abebe-Akele F."/>
            <person name="Simpson S."/>
            <person name="Thomas K."/>
            <person name="Gtari M."/>
            <person name="Tisa L.S."/>
            <person name="Hurst S."/>
        </authorList>
    </citation>
    <scope>NUCLEOTIDE SEQUENCE [LARGE SCALE GENOMIC DNA]</scope>
    <source>
        <strain evidence="3">Cc1.17</strain>
    </source>
</reference>
<dbReference type="Gene3D" id="1.20.1290.10">
    <property type="entry name" value="AhpD-like"/>
    <property type="match status" value="1"/>
</dbReference>
<dbReference type="Proteomes" id="UP000179627">
    <property type="component" value="Unassembled WGS sequence"/>
</dbReference>
<evidence type="ECO:0000313" key="2">
    <source>
        <dbReference type="EMBL" id="OHV34007.1"/>
    </source>
</evidence>
<keyword evidence="3" id="KW-1185">Reference proteome</keyword>
<dbReference type="Pfam" id="PF02627">
    <property type="entry name" value="CMD"/>
    <property type="match status" value="2"/>
</dbReference>
<proteinExistence type="predicted"/>
<evidence type="ECO:0000313" key="3">
    <source>
        <dbReference type="Proteomes" id="UP000179627"/>
    </source>
</evidence>
<dbReference type="InterPro" id="IPR052512">
    <property type="entry name" value="4CMD/NDH-1_regulator"/>
</dbReference>
<comment type="caution">
    <text evidence="2">The sequence shown here is derived from an EMBL/GenBank/DDBJ whole genome shotgun (WGS) entry which is preliminary data.</text>
</comment>